<comment type="caution">
    <text evidence="2">The sequence shown here is derived from an EMBL/GenBank/DDBJ whole genome shotgun (WGS) entry which is preliminary data.</text>
</comment>
<proteinExistence type="predicted"/>
<name>A0A543CDV7_9ACTN</name>
<organism evidence="2 3">
    <name type="scientific">Actinoallomurus bryophytorum</name>
    <dbReference type="NCBI Taxonomy" id="1490222"/>
    <lineage>
        <taxon>Bacteria</taxon>
        <taxon>Bacillati</taxon>
        <taxon>Actinomycetota</taxon>
        <taxon>Actinomycetes</taxon>
        <taxon>Streptosporangiales</taxon>
        <taxon>Thermomonosporaceae</taxon>
        <taxon>Actinoallomurus</taxon>
    </lineage>
</organism>
<dbReference type="Pfam" id="PF04149">
    <property type="entry name" value="DUF397"/>
    <property type="match status" value="1"/>
</dbReference>
<evidence type="ECO:0000313" key="2">
    <source>
        <dbReference type="EMBL" id="TQL95286.1"/>
    </source>
</evidence>
<reference evidence="2 3" key="1">
    <citation type="submission" date="2019-06" db="EMBL/GenBank/DDBJ databases">
        <title>Sequencing the genomes of 1000 actinobacteria strains.</title>
        <authorList>
            <person name="Klenk H.-P."/>
        </authorList>
    </citation>
    <scope>NUCLEOTIDE SEQUENCE [LARGE SCALE GENOMIC DNA]</scope>
    <source>
        <strain evidence="2 3">DSM 102200</strain>
    </source>
</reference>
<dbReference type="EMBL" id="VFOZ01000001">
    <property type="protein sequence ID" value="TQL95286.1"/>
    <property type="molecule type" value="Genomic_DNA"/>
</dbReference>
<accession>A0A543CDV7</accession>
<protein>
    <submittedName>
        <fullName evidence="2">Uncharacterized protein DUF397</fullName>
    </submittedName>
</protein>
<evidence type="ECO:0000313" key="3">
    <source>
        <dbReference type="Proteomes" id="UP000316096"/>
    </source>
</evidence>
<evidence type="ECO:0000259" key="1">
    <source>
        <dbReference type="Pfam" id="PF04149"/>
    </source>
</evidence>
<feature type="domain" description="DUF397" evidence="1">
    <location>
        <begin position="92"/>
        <end position="145"/>
    </location>
</feature>
<sequence length="154" mass="16579">MVSLGGGKFIANPGGVVIVARRVVRRSAILLLKSCICKHTCTHECTCKCTSVALSRGERLDRLPAGQSSNDGLEGEMYQAYNGISATYLQEASWLKSRVSNPSGNCVELAELPCGEIAIRNSRFPDGPALLYTRAEIDAFIKGAKDGDFDHMLA</sequence>
<dbReference type="Proteomes" id="UP000316096">
    <property type="component" value="Unassembled WGS sequence"/>
</dbReference>
<dbReference type="AlphaFoldDB" id="A0A543CDV7"/>
<dbReference type="InterPro" id="IPR007278">
    <property type="entry name" value="DUF397"/>
</dbReference>
<keyword evidence="3" id="KW-1185">Reference proteome</keyword>
<gene>
    <name evidence="2" type="ORF">FB559_0786</name>
</gene>